<reference evidence="4" key="1">
    <citation type="journal article" date="2017" name="Appl. Environ. Microbiol.">
        <title>Genomic Analysis of Calderihabitans maritimus KKC1, a Thermophilic, Hydrogenogenic, Carboxydotrophic Bacterium Isolated from Marine Sediment.</title>
        <authorList>
            <person name="Omae K."/>
            <person name="Yoneda Y."/>
            <person name="Fukuyama Y."/>
            <person name="Yoshida T."/>
            <person name="Sako Y."/>
        </authorList>
    </citation>
    <scope>NUCLEOTIDE SEQUENCE [LARGE SCALE GENOMIC DNA]</scope>
    <source>
        <strain evidence="4">KKC1</strain>
    </source>
</reference>
<dbReference type="Gene3D" id="3.30.450.90">
    <property type="match status" value="1"/>
</dbReference>
<accession>A0A1Z5HX67</accession>
<feature type="domain" description="Bacterial type II secretion system protein E" evidence="2">
    <location>
        <begin position="194"/>
        <end position="208"/>
    </location>
</feature>
<dbReference type="RefSeq" id="WP_088555136.1">
    <property type="nucleotide sequence ID" value="NZ_BDGJ01000198.1"/>
</dbReference>
<keyword evidence="4" id="KW-1185">Reference proteome</keyword>
<evidence type="ECO:0000259" key="2">
    <source>
        <dbReference type="PROSITE" id="PS00662"/>
    </source>
</evidence>
<dbReference type="InterPro" id="IPR050921">
    <property type="entry name" value="T4SS_GSP_E_ATPase"/>
</dbReference>
<dbReference type="EMBL" id="BDGJ01000198">
    <property type="protein sequence ID" value="GAW94129.1"/>
    <property type="molecule type" value="Genomic_DNA"/>
</dbReference>
<dbReference type="AlphaFoldDB" id="A0A1Z5HX67"/>
<comment type="similarity">
    <text evidence="1">Belongs to the GSP E family.</text>
</comment>
<dbReference type="InterPro" id="IPR027417">
    <property type="entry name" value="P-loop_NTPase"/>
</dbReference>
<dbReference type="InterPro" id="IPR006321">
    <property type="entry name" value="PilT/PilU"/>
</dbReference>
<dbReference type="Proteomes" id="UP000197032">
    <property type="component" value="Unassembled WGS sequence"/>
</dbReference>
<dbReference type="PANTHER" id="PTHR30486">
    <property type="entry name" value="TWITCHING MOTILITY PROTEIN PILT"/>
    <property type="match status" value="1"/>
</dbReference>
<dbReference type="InterPro" id="IPR001482">
    <property type="entry name" value="T2SS/T4SS_dom"/>
</dbReference>
<comment type="caution">
    <text evidence="3">The sequence shown here is derived from an EMBL/GenBank/DDBJ whole genome shotgun (WGS) entry which is preliminary data.</text>
</comment>
<name>A0A1Z5HX67_9FIRM</name>
<dbReference type="Gene3D" id="3.40.50.300">
    <property type="entry name" value="P-loop containing nucleotide triphosphate hydrolases"/>
    <property type="match status" value="1"/>
</dbReference>
<dbReference type="GO" id="GO:0016887">
    <property type="term" value="F:ATP hydrolysis activity"/>
    <property type="evidence" value="ECO:0007669"/>
    <property type="project" value="InterPro"/>
</dbReference>
<sequence length="352" mass="39209">MKIDEILRMAVDQKASDIHLTVGLPPVFRCNGDLIPQQSFDPLQYEDTLKMAREILSEKQHQEFMEKGELDLAYSLRGVGRFRVNVYRQRGSVGLAIRIINNQIKSLDELGLPPVLKELARKSKGLVLVTGPTGSGKSTTLAAMIDLINRERRCHIITLEDPIEYMHQHQKSIINQREIGSDTRSFADALRAALRQDPDVLLVGEMRDLETIATAITAAETGHLVLATLHTSSAPQTIDRIIDVFPPHQQQQVRIQLAETLQGVVAQQLVPRADGLGRVVAVEVLVATPAVRNLIREGKTHQILSAIQTGGKYGMQSMDSALKKLYQQGLITAEDMMARLSDRDIKPAYREF</sequence>
<evidence type="ECO:0000256" key="1">
    <source>
        <dbReference type="ARBA" id="ARBA00006611"/>
    </source>
</evidence>
<proteinExistence type="inferred from homology"/>
<gene>
    <name evidence="3" type="ORF">KKC1_32430</name>
</gene>
<dbReference type="OrthoDB" id="9808272at2"/>
<dbReference type="Pfam" id="PF00437">
    <property type="entry name" value="T2SSE"/>
    <property type="match status" value="1"/>
</dbReference>
<dbReference type="NCBIfam" id="TIGR01420">
    <property type="entry name" value="pilT_fam"/>
    <property type="match status" value="1"/>
</dbReference>
<dbReference type="InterPro" id="IPR003593">
    <property type="entry name" value="AAA+_ATPase"/>
</dbReference>
<protein>
    <submittedName>
        <fullName evidence="3">Twitching motility protein PilT</fullName>
    </submittedName>
</protein>
<dbReference type="SUPFAM" id="SSF52540">
    <property type="entry name" value="P-loop containing nucleoside triphosphate hydrolases"/>
    <property type="match status" value="1"/>
</dbReference>
<evidence type="ECO:0000313" key="4">
    <source>
        <dbReference type="Proteomes" id="UP000197032"/>
    </source>
</evidence>
<dbReference type="GO" id="GO:0005524">
    <property type="term" value="F:ATP binding"/>
    <property type="evidence" value="ECO:0007669"/>
    <property type="project" value="InterPro"/>
</dbReference>
<organism evidence="3 4">
    <name type="scientific">Calderihabitans maritimus</name>
    <dbReference type="NCBI Taxonomy" id="1246530"/>
    <lineage>
        <taxon>Bacteria</taxon>
        <taxon>Bacillati</taxon>
        <taxon>Bacillota</taxon>
        <taxon>Clostridia</taxon>
        <taxon>Neomoorellales</taxon>
        <taxon>Calderihabitantaceae</taxon>
        <taxon>Calderihabitans</taxon>
    </lineage>
</organism>
<dbReference type="SMART" id="SM00382">
    <property type="entry name" value="AAA"/>
    <property type="match status" value="1"/>
</dbReference>
<dbReference type="CDD" id="cd01131">
    <property type="entry name" value="PilT"/>
    <property type="match status" value="1"/>
</dbReference>
<evidence type="ECO:0000313" key="3">
    <source>
        <dbReference type="EMBL" id="GAW94129.1"/>
    </source>
</evidence>
<dbReference type="PROSITE" id="PS00662">
    <property type="entry name" value="T2SP_E"/>
    <property type="match status" value="1"/>
</dbReference>